<organism evidence="2">
    <name type="scientific">Eutreptiella gymnastica</name>
    <dbReference type="NCBI Taxonomy" id="73025"/>
    <lineage>
        <taxon>Eukaryota</taxon>
        <taxon>Discoba</taxon>
        <taxon>Euglenozoa</taxon>
        <taxon>Euglenida</taxon>
        <taxon>Spirocuta</taxon>
        <taxon>Euglenophyceae</taxon>
        <taxon>Eutreptiales</taxon>
        <taxon>Eutreptiaceae</taxon>
        <taxon>Eutreptiella</taxon>
    </lineage>
</organism>
<gene>
    <name evidence="2" type="ORF">EGYM00163_LOCUS49246</name>
</gene>
<accession>A0A7S4GI90</accession>
<dbReference type="AlphaFoldDB" id="A0A7S4GI90"/>
<reference evidence="2" key="1">
    <citation type="submission" date="2021-01" db="EMBL/GenBank/DDBJ databases">
        <authorList>
            <person name="Corre E."/>
            <person name="Pelletier E."/>
            <person name="Niang G."/>
            <person name="Scheremetjew M."/>
            <person name="Finn R."/>
            <person name="Kale V."/>
            <person name="Holt S."/>
            <person name="Cochrane G."/>
            <person name="Meng A."/>
            <person name="Brown T."/>
            <person name="Cohen L."/>
        </authorList>
    </citation>
    <scope>NUCLEOTIDE SEQUENCE</scope>
    <source>
        <strain evidence="2">CCMP1594</strain>
    </source>
</reference>
<proteinExistence type="predicted"/>
<sequence>MRSAVFFFSLSLVVVALGSMEQATKAIQGFTKLRDGTCQCIDDSEWSRAKAKHRPGSKERPYLVADGEDVDGESLCEKKCAETEGCVAIEWEKKGNSGKGKCFLAWSCSGVAAKSGASRQYSRVYAVL</sequence>
<dbReference type="EMBL" id="HBJA01142804">
    <property type="protein sequence ID" value="CAE0837874.1"/>
    <property type="molecule type" value="Transcribed_RNA"/>
</dbReference>
<name>A0A7S4GI90_9EUGL</name>
<feature type="signal peptide" evidence="1">
    <location>
        <begin position="1"/>
        <end position="26"/>
    </location>
</feature>
<keyword evidence="1" id="KW-0732">Signal</keyword>
<protein>
    <recommendedName>
        <fullName evidence="3">Apple domain-containing protein</fullName>
    </recommendedName>
</protein>
<evidence type="ECO:0000313" key="2">
    <source>
        <dbReference type="EMBL" id="CAE0837874.1"/>
    </source>
</evidence>
<evidence type="ECO:0008006" key="3">
    <source>
        <dbReference type="Google" id="ProtNLM"/>
    </source>
</evidence>
<evidence type="ECO:0000256" key="1">
    <source>
        <dbReference type="SAM" id="SignalP"/>
    </source>
</evidence>
<feature type="chain" id="PRO_5030986256" description="Apple domain-containing protein" evidence="1">
    <location>
        <begin position="27"/>
        <end position="128"/>
    </location>
</feature>